<name>A0A934UXY1_9MICO</name>
<dbReference type="Proteomes" id="UP000618733">
    <property type="component" value="Unassembled WGS sequence"/>
</dbReference>
<feature type="transmembrane region" description="Helical" evidence="1">
    <location>
        <begin position="57"/>
        <end position="82"/>
    </location>
</feature>
<dbReference type="RefSeq" id="WP_200132339.1">
    <property type="nucleotide sequence ID" value="NZ_JAEHOI010000007.1"/>
</dbReference>
<sequence>MSAIEKAQGIVDAERARAELYDTLGKLKVQLNYAKRVDDALEDTRMKIVATKRRNPAAFFAGVAGVAVVTGLVVWGVAAAVAKRFD</sequence>
<comment type="caution">
    <text evidence="2">The sequence shown here is derived from an EMBL/GenBank/DDBJ whole genome shotgun (WGS) entry which is preliminary data.</text>
</comment>
<accession>A0A934UXY1</accession>
<dbReference type="EMBL" id="JAEHOI010000007">
    <property type="protein sequence ID" value="MBK0422136.1"/>
    <property type="molecule type" value="Genomic_DNA"/>
</dbReference>
<keyword evidence="1" id="KW-0812">Transmembrane</keyword>
<evidence type="ECO:0000313" key="3">
    <source>
        <dbReference type="Proteomes" id="UP000618733"/>
    </source>
</evidence>
<keyword evidence="1" id="KW-1133">Transmembrane helix</keyword>
<organism evidence="2 3">
    <name type="scientific">Leucobacter edaphi</name>
    <dbReference type="NCBI Taxonomy" id="2796472"/>
    <lineage>
        <taxon>Bacteria</taxon>
        <taxon>Bacillati</taxon>
        <taxon>Actinomycetota</taxon>
        <taxon>Actinomycetes</taxon>
        <taxon>Micrococcales</taxon>
        <taxon>Microbacteriaceae</taxon>
        <taxon>Leucobacter</taxon>
    </lineage>
</organism>
<evidence type="ECO:0000256" key="1">
    <source>
        <dbReference type="SAM" id="Phobius"/>
    </source>
</evidence>
<proteinExistence type="predicted"/>
<reference evidence="2" key="1">
    <citation type="submission" date="2020-12" db="EMBL/GenBank/DDBJ databases">
        <title>Leucobacter sp. CAS2, isolated from Chromium sludge.</title>
        <authorList>
            <person name="Xu Z."/>
        </authorList>
    </citation>
    <scope>NUCLEOTIDE SEQUENCE</scope>
    <source>
        <strain evidence="2">CSA2</strain>
    </source>
</reference>
<gene>
    <name evidence="2" type="ORF">JD292_08615</name>
</gene>
<evidence type="ECO:0008006" key="4">
    <source>
        <dbReference type="Google" id="ProtNLM"/>
    </source>
</evidence>
<protein>
    <recommendedName>
        <fullName evidence="4">DUF3618 domain-containing protein</fullName>
    </recommendedName>
</protein>
<keyword evidence="3" id="KW-1185">Reference proteome</keyword>
<dbReference type="AlphaFoldDB" id="A0A934UXY1"/>
<evidence type="ECO:0000313" key="2">
    <source>
        <dbReference type="EMBL" id="MBK0422136.1"/>
    </source>
</evidence>
<keyword evidence="1" id="KW-0472">Membrane</keyword>